<proteinExistence type="predicted"/>
<name>S4H4D2_9BIFI</name>
<feature type="compositionally biased region" description="Polar residues" evidence="1">
    <location>
        <begin position="40"/>
        <end position="53"/>
    </location>
</feature>
<accession>S4H4D2</accession>
<feature type="region of interest" description="Disordered" evidence="1">
    <location>
        <begin position="40"/>
        <end position="61"/>
    </location>
</feature>
<evidence type="ECO:0000313" key="3">
    <source>
        <dbReference type="Proteomes" id="UP000014601"/>
    </source>
</evidence>
<protein>
    <submittedName>
        <fullName evidence="2">Uncharacterized protein</fullName>
    </submittedName>
</protein>
<dbReference type="Proteomes" id="UP000014601">
    <property type="component" value="Unassembled WGS sequence"/>
</dbReference>
<comment type="caution">
    <text evidence="2">The sequence shown here is derived from an EMBL/GenBank/DDBJ whole genome shotgun (WGS) entry which is preliminary data.</text>
</comment>
<dbReference type="EMBL" id="ATJO01000056">
    <property type="protein sequence ID" value="EPI50767.1"/>
    <property type="molecule type" value="Genomic_DNA"/>
</dbReference>
<organism evidence="2 3">
    <name type="scientific">Gardnerella pickettii JCP7719</name>
    <dbReference type="NCBI Taxonomy" id="1261061"/>
    <lineage>
        <taxon>Bacteria</taxon>
        <taxon>Bacillati</taxon>
        <taxon>Actinomycetota</taxon>
        <taxon>Actinomycetes</taxon>
        <taxon>Bifidobacteriales</taxon>
        <taxon>Bifidobacteriaceae</taxon>
        <taxon>Gardnerella</taxon>
        <taxon>Gardnerella pickettii</taxon>
    </lineage>
</organism>
<sequence>MRFFAKGLSLCLLTKPGELVEALGVELVELVLEFVLESQATDESPATAESQEPSFGVKRDTRKVTKASSLVVQS</sequence>
<dbReference type="HOGENOM" id="CLU_2682516_0_0_11"/>
<gene>
    <name evidence="2" type="ORF">HMPREF1576_00716</name>
</gene>
<dbReference type="AlphaFoldDB" id="S4H4D2"/>
<evidence type="ECO:0000313" key="2">
    <source>
        <dbReference type="EMBL" id="EPI50767.1"/>
    </source>
</evidence>
<reference evidence="2 3" key="1">
    <citation type="submission" date="2013-06" db="EMBL/GenBank/DDBJ databases">
        <authorList>
            <person name="Weinstock G."/>
            <person name="Sodergren E."/>
            <person name="Lobos E.A."/>
            <person name="Fulton L."/>
            <person name="Fulton R."/>
            <person name="Courtney L."/>
            <person name="Fronick C."/>
            <person name="O'Laughlin M."/>
            <person name="Godfrey J."/>
            <person name="Wilson R.M."/>
            <person name="Miner T."/>
            <person name="Farmer C."/>
            <person name="Delehaunty K."/>
            <person name="Cordes M."/>
            <person name="Minx P."/>
            <person name="Tomlinson C."/>
            <person name="Chen J."/>
            <person name="Wollam A."/>
            <person name="Pepin K.H."/>
            <person name="Bhonagiri V."/>
            <person name="Zhang X."/>
            <person name="Warren W."/>
            <person name="Mitreva M."/>
            <person name="Mardis E.R."/>
            <person name="Wilson R.K."/>
        </authorList>
    </citation>
    <scope>NUCLEOTIDE SEQUENCE [LARGE SCALE GENOMIC DNA]</scope>
    <source>
        <strain evidence="2 3">JCP7719</strain>
    </source>
</reference>
<evidence type="ECO:0000256" key="1">
    <source>
        <dbReference type="SAM" id="MobiDB-lite"/>
    </source>
</evidence>